<sequence length="115" mass="12997">MLEAMLHGNAKIMDTGNINFCSKKGLFGKFPINFGRVSETETYSQGLFTRTKKLQNVLPDDKDNAIQILDFVKIMGCYPNTKIAYRILLTVLVTMATAERSFSKLKILKKLFAID</sequence>
<proteinExistence type="predicted"/>
<comment type="caution">
    <text evidence="2">The sequence shown here is derived from an EMBL/GenBank/DDBJ whole genome shotgun (WGS) entry which is preliminary data.</text>
</comment>
<dbReference type="EMBL" id="CAMAPF010000036">
    <property type="protein sequence ID" value="CAH9081219.1"/>
    <property type="molecule type" value="Genomic_DNA"/>
</dbReference>
<evidence type="ECO:0000313" key="2">
    <source>
        <dbReference type="EMBL" id="CAH9081219.1"/>
    </source>
</evidence>
<dbReference type="Pfam" id="PF05699">
    <property type="entry name" value="Dimer_Tnp_hAT"/>
    <property type="match status" value="1"/>
</dbReference>
<feature type="domain" description="HAT C-terminal dimerisation" evidence="1">
    <location>
        <begin position="56"/>
        <end position="106"/>
    </location>
</feature>
<evidence type="ECO:0000313" key="3">
    <source>
        <dbReference type="Proteomes" id="UP001152523"/>
    </source>
</evidence>
<dbReference type="InterPro" id="IPR008906">
    <property type="entry name" value="HATC_C_dom"/>
</dbReference>
<keyword evidence="3" id="KW-1185">Reference proteome</keyword>
<organism evidence="2 3">
    <name type="scientific">Cuscuta epithymum</name>
    <dbReference type="NCBI Taxonomy" id="186058"/>
    <lineage>
        <taxon>Eukaryota</taxon>
        <taxon>Viridiplantae</taxon>
        <taxon>Streptophyta</taxon>
        <taxon>Embryophyta</taxon>
        <taxon>Tracheophyta</taxon>
        <taxon>Spermatophyta</taxon>
        <taxon>Magnoliopsida</taxon>
        <taxon>eudicotyledons</taxon>
        <taxon>Gunneridae</taxon>
        <taxon>Pentapetalae</taxon>
        <taxon>asterids</taxon>
        <taxon>lamiids</taxon>
        <taxon>Solanales</taxon>
        <taxon>Convolvulaceae</taxon>
        <taxon>Cuscuteae</taxon>
        <taxon>Cuscuta</taxon>
        <taxon>Cuscuta subgen. Cuscuta</taxon>
    </lineage>
</organism>
<dbReference type="AlphaFoldDB" id="A0AAV0CRV1"/>
<accession>A0AAV0CRV1</accession>
<dbReference type="Proteomes" id="UP001152523">
    <property type="component" value="Unassembled WGS sequence"/>
</dbReference>
<feature type="non-terminal residue" evidence="2">
    <location>
        <position position="115"/>
    </location>
</feature>
<evidence type="ECO:0000259" key="1">
    <source>
        <dbReference type="Pfam" id="PF05699"/>
    </source>
</evidence>
<name>A0AAV0CRV1_9ASTE</name>
<gene>
    <name evidence="2" type="ORF">CEPIT_LOCUS7603</name>
</gene>
<dbReference type="GO" id="GO:0046983">
    <property type="term" value="F:protein dimerization activity"/>
    <property type="evidence" value="ECO:0007669"/>
    <property type="project" value="InterPro"/>
</dbReference>
<reference evidence="2" key="1">
    <citation type="submission" date="2022-07" db="EMBL/GenBank/DDBJ databases">
        <authorList>
            <person name="Macas J."/>
            <person name="Novak P."/>
            <person name="Neumann P."/>
        </authorList>
    </citation>
    <scope>NUCLEOTIDE SEQUENCE</scope>
</reference>
<protein>
    <recommendedName>
        <fullName evidence="1">HAT C-terminal dimerisation domain-containing protein</fullName>
    </recommendedName>
</protein>